<feature type="region of interest" description="Disordered" evidence="1">
    <location>
        <begin position="43"/>
        <end position="85"/>
    </location>
</feature>
<evidence type="ECO:0000256" key="1">
    <source>
        <dbReference type="SAM" id="MobiDB-lite"/>
    </source>
</evidence>
<reference evidence="4" key="1">
    <citation type="submission" date="2017-02" db="UniProtKB">
        <authorList>
            <consortium name="WormBaseParasite"/>
        </authorList>
    </citation>
    <scope>IDENTIFICATION</scope>
</reference>
<reference evidence="2 3" key="2">
    <citation type="submission" date="2018-10" db="EMBL/GenBank/DDBJ databases">
        <authorList>
            <consortium name="Pathogen Informatics"/>
        </authorList>
    </citation>
    <scope>NUCLEOTIDE SEQUENCE [LARGE SCALE GENOMIC DNA]</scope>
</reference>
<accession>A0A0N4VJ75</accession>
<evidence type="ECO:0000313" key="4">
    <source>
        <dbReference type="WBParaSite" id="EVEC_0001089601-mRNA-1"/>
    </source>
</evidence>
<dbReference type="WBParaSite" id="EVEC_0001089601-mRNA-1">
    <property type="protein sequence ID" value="EVEC_0001089601-mRNA-1"/>
    <property type="gene ID" value="EVEC_0001089601"/>
</dbReference>
<gene>
    <name evidence="2" type="ORF">EVEC_LOCUS10221</name>
</gene>
<sequence>MTRKGLQLYIFNTHQTSNNSFILCIFCLNCSLLNCHYNGDVDMNDDDEGDYNDDEVDATADDDNNGSKNDDGDEDEHDNNNDGND</sequence>
<organism evidence="4">
    <name type="scientific">Enterobius vermicularis</name>
    <name type="common">Human pinworm</name>
    <dbReference type="NCBI Taxonomy" id="51028"/>
    <lineage>
        <taxon>Eukaryota</taxon>
        <taxon>Metazoa</taxon>
        <taxon>Ecdysozoa</taxon>
        <taxon>Nematoda</taxon>
        <taxon>Chromadorea</taxon>
        <taxon>Rhabditida</taxon>
        <taxon>Spirurina</taxon>
        <taxon>Oxyuridomorpha</taxon>
        <taxon>Oxyuroidea</taxon>
        <taxon>Oxyuridae</taxon>
        <taxon>Enterobius</taxon>
    </lineage>
</organism>
<proteinExistence type="predicted"/>
<keyword evidence="3" id="KW-1185">Reference proteome</keyword>
<dbReference type="EMBL" id="UXUI01010644">
    <property type="protein sequence ID" value="VDD95470.1"/>
    <property type="molecule type" value="Genomic_DNA"/>
</dbReference>
<feature type="compositionally biased region" description="Acidic residues" evidence="1">
    <location>
        <begin position="43"/>
        <end position="64"/>
    </location>
</feature>
<evidence type="ECO:0000313" key="2">
    <source>
        <dbReference type="EMBL" id="VDD95470.1"/>
    </source>
</evidence>
<name>A0A0N4VJ75_ENTVE</name>
<protein>
    <submittedName>
        <fullName evidence="2 4">Uncharacterized protein</fullName>
    </submittedName>
</protein>
<evidence type="ECO:0000313" key="3">
    <source>
        <dbReference type="Proteomes" id="UP000274131"/>
    </source>
</evidence>
<dbReference type="AlphaFoldDB" id="A0A0N4VJ75"/>
<dbReference type="Proteomes" id="UP000274131">
    <property type="component" value="Unassembled WGS sequence"/>
</dbReference>